<dbReference type="Proteomes" id="UP000199050">
    <property type="component" value="Unassembled WGS sequence"/>
</dbReference>
<dbReference type="OrthoDB" id="2989965at2"/>
<evidence type="ECO:0000313" key="1">
    <source>
        <dbReference type="EMBL" id="SDJ85034.1"/>
    </source>
</evidence>
<name>A0A1G8X3J4_9BACL</name>
<keyword evidence="2" id="KW-1185">Reference proteome</keyword>
<gene>
    <name evidence="1" type="ORF">SAMN05216192_12573</name>
</gene>
<dbReference type="RefSeq" id="WP_090716500.1">
    <property type="nucleotide sequence ID" value="NZ_CBCSKY010000028.1"/>
</dbReference>
<protein>
    <submittedName>
        <fullName evidence="1">Uncharacterized protein</fullName>
    </submittedName>
</protein>
<evidence type="ECO:0000313" key="2">
    <source>
        <dbReference type="Proteomes" id="UP000199050"/>
    </source>
</evidence>
<sequence length="200" mass="23286">MKNYIIDIASKLLTSQEISEIRKISSNRNNLFSSMLEIDIKIGGAGIHNINIGDTGRYERGDRDIFRPIQYIYAYLKMKPEDFDWVTREIIHMSGLHLESLIKRLFTIRRYPLGQALALPLAKVKLERHLYETLKLVIKPYNNAKHNLEQHKDTHLFDTETALLYYVAVRKTALMLMPITHLYTPSTTWNSVDIEPTNLI</sequence>
<dbReference type="AlphaFoldDB" id="A0A1G8X3J4"/>
<organism evidence="1 2">
    <name type="scientific">Paenibacillus typhae</name>
    <dbReference type="NCBI Taxonomy" id="1174501"/>
    <lineage>
        <taxon>Bacteria</taxon>
        <taxon>Bacillati</taxon>
        <taxon>Bacillota</taxon>
        <taxon>Bacilli</taxon>
        <taxon>Bacillales</taxon>
        <taxon>Paenibacillaceae</taxon>
        <taxon>Paenibacillus</taxon>
    </lineage>
</organism>
<dbReference type="EMBL" id="FNDX01000025">
    <property type="protein sequence ID" value="SDJ85034.1"/>
    <property type="molecule type" value="Genomic_DNA"/>
</dbReference>
<reference evidence="2" key="1">
    <citation type="submission" date="2016-10" db="EMBL/GenBank/DDBJ databases">
        <authorList>
            <person name="Varghese N."/>
            <person name="Submissions S."/>
        </authorList>
    </citation>
    <scope>NUCLEOTIDE SEQUENCE [LARGE SCALE GENOMIC DNA]</scope>
    <source>
        <strain evidence="2">CGMCC 1.11012</strain>
    </source>
</reference>
<accession>A0A1G8X3J4</accession>
<proteinExistence type="predicted"/>